<evidence type="ECO:0000313" key="4">
    <source>
        <dbReference type="Proteomes" id="UP000057609"/>
    </source>
</evidence>
<name>A0A0B5BDK2_9BACT</name>
<evidence type="ECO:0000256" key="2">
    <source>
        <dbReference type="SAM" id="Phobius"/>
    </source>
</evidence>
<evidence type="ECO:0000256" key="1">
    <source>
        <dbReference type="SAM" id="MobiDB-lite"/>
    </source>
</evidence>
<sequence>MKSASDTDRSVPGISSGILIDVGPDASPEEIRHAFRAFLREQFPNGVATDPGEELEVLKELYCTYRRLLASAQEHAVVPASAGEVVVIPPTPPAVQSRIATRRRRLRLPWYAAGVLTAALLHLLSPPVAPDRVPAAGSSIPSPPLKPAPRAAHPPLPAMGVPAEIPHKTASLPIPNPPPVIRDEIPKPPPVASPGKGALGPAHNVGSARPTPSAPSERSATPVQSTAKTKAGTVSVTPIPAPHDTPPEAAPAKPVAASPTADAEVQRYYLILNKR</sequence>
<evidence type="ECO:0000313" key="3">
    <source>
        <dbReference type="EMBL" id="AJE03214.1"/>
    </source>
</evidence>
<accession>A0A0B5BDK2</accession>
<proteinExistence type="predicted"/>
<dbReference type="KEGG" id="gpi:GPICK_07450"/>
<keyword evidence="4" id="KW-1185">Reference proteome</keyword>
<feature type="compositionally biased region" description="Polar residues" evidence="1">
    <location>
        <begin position="214"/>
        <end position="236"/>
    </location>
</feature>
<feature type="region of interest" description="Disordered" evidence="1">
    <location>
        <begin position="133"/>
        <end position="262"/>
    </location>
</feature>
<reference evidence="3 4" key="1">
    <citation type="journal article" date="2015" name="Genome Announc.">
        <title>Complete Genome of Geobacter pickeringii G13T, a Metal-Reducing Isolate from Sedimentary Kaolin Deposits.</title>
        <authorList>
            <person name="Badalamenti J.P."/>
            <person name="Bond D.R."/>
        </authorList>
    </citation>
    <scope>NUCLEOTIDE SEQUENCE [LARGE SCALE GENOMIC DNA]</scope>
    <source>
        <strain evidence="3 4">G13</strain>
    </source>
</reference>
<feature type="compositionally biased region" description="Low complexity" evidence="1">
    <location>
        <begin position="250"/>
        <end position="261"/>
    </location>
</feature>
<feature type="transmembrane region" description="Helical" evidence="2">
    <location>
        <begin position="108"/>
        <end position="125"/>
    </location>
</feature>
<feature type="compositionally biased region" description="Pro residues" evidence="1">
    <location>
        <begin position="141"/>
        <end position="157"/>
    </location>
</feature>
<dbReference type="Proteomes" id="UP000057609">
    <property type="component" value="Chromosome"/>
</dbReference>
<keyword evidence="2" id="KW-1133">Transmembrane helix</keyword>
<dbReference type="EMBL" id="CP009788">
    <property type="protein sequence ID" value="AJE03214.1"/>
    <property type="molecule type" value="Genomic_DNA"/>
</dbReference>
<gene>
    <name evidence="3" type="ORF">GPICK_07450</name>
</gene>
<dbReference type="HOGENOM" id="CLU_1011059_0_0_7"/>
<dbReference type="STRING" id="345632.GPICK_07450"/>
<protein>
    <submittedName>
        <fullName evidence="3">Uncharacterized protein</fullName>
    </submittedName>
</protein>
<dbReference type="RefSeq" id="WP_039741801.1">
    <property type="nucleotide sequence ID" value="NZ_CP009788.1"/>
</dbReference>
<keyword evidence="2" id="KW-0812">Transmembrane</keyword>
<organism evidence="3 4">
    <name type="scientific">Geobacter pickeringii</name>
    <dbReference type="NCBI Taxonomy" id="345632"/>
    <lineage>
        <taxon>Bacteria</taxon>
        <taxon>Pseudomonadati</taxon>
        <taxon>Thermodesulfobacteriota</taxon>
        <taxon>Desulfuromonadia</taxon>
        <taxon>Geobacterales</taxon>
        <taxon>Geobacteraceae</taxon>
        <taxon>Geobacter</taxon>
    </lineage>
</organism>
<dbReference type="AlphaFoldDB" id="A0A0B5BDK2"/>
<keyword evidence="2" id="KW-0472">Membrane</keyword>